<evidence type="ECO:0000256" key="6">
    <source>
        <dbReference type="ARBA" id="ARBA00023315"/>
    </source>
</evidence>
<organism evidence="9 10">
    <name type="scientific">Peptostreptococcus russellii</name>
    <dbReference type="NCBI Taxonomy" id="215200"/>
    <lineage>
        <taxon>Bacteria</taxon>
        <taxon>Bacillati</taxon>
        <taxon>Bacillota</taxon>
        <taxon>Clostridia</taxon>
        <taxon>Peptostreptococcales</taxon>
        <taxon>Peptostreptococcaceae</taxon>
        <taxon>Peptostreptococcus</taxon>
    </lineage>
</organism>
<comment type="similarity">
    <text evidence="7">Belongs to the transferase hexapeptide repeat family. DapH subfamily.</text>
</comment>
<keyword evidence="6 7" id="KW-0012">Acyltransferase</keyword>
<dbReference type="HAMAP" id="MF_01691">
    <property type="entry name" value="DapH"/>
    <property type="match status" value="1"/>
</dbReference>
<proteinExistence type="inferred from homology"/>
<dbReference type="AlphaFoldDB" id="A0A2P7PZP1"/>
<dbReference type="Gene3D" id="2.160.10.10">
    <property type="entry name" value="Hexapeptide repeat proteins"/>
    <property type="match status" value="1"/>
</dbReference>
<gene>
    <name evidence="7" type="primary">dapH</name>
    <name evidence="9" type="ORF">UF10_06000</name>
</gene>
<reference evidence="9" key="1">
    <citation type="thesis" date="2015" institute="Rutgers" country="The State University of New Jersey, 14 College Farm Rd., New Brunswick, NJ, USA">
        <title>Ammonia toxicity in bacteria and its implications for treatment of and resource recovery from highly nitrogenous organic wastes.</title>
        <authorList>
            <person name="Luther A.K."/>
        </authorList>
    </citation>
    <scope>NUCLEOTIDE SEQUENCE</scope>
    <source>
        <strain evidence="9">RT-10B</strain>
    </source>
</reference>
<evidence type="ECO:0000256" key="5">
    <source>
        <dbReference type="ARBA" id="ARBA00023154"/>
    </source>
</evidence>
<dbReference type="InterPro" id="IPR001451">
    <property type="entry name" value="Hexapep"/>
</dbReference>
<dbReference type="EMBL" id="JYGE01000005">
    <property type="protein sequence ID" value="PSJ31194.1"/>
    <property type="molecule type" value="Genomic_DNA"/>
</dbReference>
<keyword evidence="2 7" id="KW-0808">Transferase</keyword>
<dbReference type="Proteomes" id="UP000241434">
    <property type="component" value="Unassembled WGS sequence"/>
</dbReference>
<dbReference type="UniPathway" id="UPA00034">
    <property type="reaction ID" value="UER00022"/>
</dbReference>
<dbReference type="GO" id="GO:0009089">
    <property type="term" value="P:lysine biosynthetic process via diaminopimelate"/>
    <property type="evidence" value="ECO:0007669"/>
    <property type="project" value="UniProtKB-UniRule"/>
</dbReference>
<dbReference type="SUPFAM" id="SSF51161">
    <property type="entry name" value="Trimeric LpxA-like enzymes"/>
    <property type="match status" value="1"/>
</dbReference>
<keyword evidence="5 7" id="KW-0457">Lysine biosynthesis</keyword>
<keyword evidence="3 7" id="KW-0677">Repeat</keyword>
<name>A0A2P7PZP1_9FIRM</name>
<dbReference type="PANTHER" id="PTHR43300">
    <property type="entry name" value="ACETYLTRANSFERASE"/>
    <property type="match status" value="1"/>
</dbReference>
<evidence type="ECO:0000313" key="10">
    <source>
        <dbReference type="Proteomes" id="UP000241434"/>
    </source>
</evidence>
<dbReference type="InterPro" id="IPR018357">
    <property type="entry name" value="Hexapep_transf_CS"/>
</dbReference>
<dbReference type="GO" id="GO:0047200">
    <property type="term" value="F:tetrahydrodipicolinate N-acetyltransferase activity"/>
    <property type="evidence" value="ECO:0007669"/>
    <property type="project" value="UniProtKB-UniRule"/>
</dbReference>
<dbReference type="PANTHER" id="PTHR43300:SF10">
    <property type="entry name" value="2,3,4,5-TETRAHYDROPYRIDINE-2,6-DICARBOXYLATE N-ACETYLTRANSFERASE"/>
    <property type="match status" value="1"/>
</dbReference>
<dbReference type="CDD" id="cd03350">
    <property type="entry name" value="LbH_THP_succinylT"/>
    <property type="match status" value="1"/>
</dbReference>
<dbReference type="OrthoDB" id="9788080at2"/>
<dbReference type="InterPro" id="IPR011004">
    <property type="entry name" value="Trimer_LpxA-like_sf"/>
</dbReference>
<evidence type="ECO:0000256" key="2">
    <source>
        <dbReference type="ARBA" id="ARBA00022679"/>
    </source>
</evidence>
<keyword evidence="1 7" id="KW-0028">Amino-acid biosynthesis</keyword>
<evidence type="ECO:0000313" key="9">
    <source>
        <dbReference type="EMBL" id="PSJ31194.1"/>
    </source>
</evidence>
<dbReference type="InterPro" id="IPR013710">
    <property type="entry name" value="DapH_N"/>
</dbReference>
<dbReference type="Pfam" id="PF14602">
    <property type="entry name" value="Hexapep_2"/>
    <property type="match status" value="1"/>
</dbReference>
<dbReference type="NCBIfam" id="TIGR03532">
    <property type="entry name" value="DapD_Ac"/>
    <property type="match status" value="1"/>
</dbReference>
<sequence length="239" mass="25213">MTKEFLTSEEIINYIATSKKITPVKVYIKGNLHNMDFPEGVQDFGDNVSKVLFTDLNTWKSILEENKEKIDDYVVENDRRNSAIPLMDLSQVNARIEPGAFIREHAVIKDNAVVMMGAVINIGAVVGEGTMIDMGAILGGRATTGKNVHVGAGAVLAGVIEPANANPVVVEDNVLIGANAVILEGVRIGAGSVVAAGSIVTKDVPAGSVVAGVPGKVIKQTNDVASEKISIIDALRILE</sequence>
<dbReference type="Pfam" id="PF08503">
    <property type="entry name" value="DapH_N"/>
    <property type="match status" value="1"/>
</dbReference>
<evidence type="ECO:0000256" key="4">
    <source>
        <dbReference type="ARBA" id="ARBA00022915"/>
    </source>
</evidence>
<dbReference type="EC" id="2.3.1.89" evidence="7"/>
<dbReference type="RefSeq" id="WP_106776926.1">
    <property type="nucleotide sequence ID" value="NZ_JBGGGQ010000006.1"/>
</dbReference>
<dbReference type="Gene3D" id="3.30.70.250">
    <property type="entry name" value="Malonyl-CoA ACP transacylase, ACP-binding"/>
    <property type="match status" value="1"/>
</dbReference>
<feature type="domain" description="2,3,4,5-tetrahydropyridine-2,6-dicarboxylate N-acetyltransferase N-terminal" evidence="8">
    <location>
        <begin position="7"/>
        <end position="89"/>
    </location>
</feature>
<evidence type="ECO:0000256" key="7">
    <source>
        <dbReference type="HAMAP-Rule" id="MF_01691"/>
    </source>
</evidence>
<evidence type="ECO:0000259" key="8">
    <source>
        <dbReference type="Pfam" id="PF08503"/>
    </source>
</evidence>
<keyword evidence="4 7" id="KW-0220">Diaminopimelate biosynthesis</keyword>
<keyword evidence="10" id="KW-1185">Reference proteome</keyword>
<protein>
    <recommendedName>
        <fullName evidence="7">2,3,4,5-tetrahydropyridine-2,6-dicarboxylate N-acetyltransferase</fullName>
        <ecNumber evidence="7">2.3.1.89</ecNumber>
    </recommendedName>
    <alternativeName>
        <fullName evidence="7">Tetrahydrodipicolinate N-acetyltransferase</fullName>
        <shortName evidence="7">THP acetyltransferase</shortName>
        <shortName evidence="7">Tetrahydropicolinate acetylase</shortName>
    </alternativeName>
</protein>
<evidence type="ECO:0000256" key="3">
    <source>
        <dbReference type="ARBA" id="ARBA00022737"/>
    </source>
</evidence>
<dbReference type="InterPro" id="IPR050179">
    <property type="entry name" value="Trans_hexapeptide_repeat"/>
</dbReference>
<accession>A0A2P7PZP1</accession>
<comment type="pathway">
    <text evidence="7">Amino-acid biosynthesis; L-lysine biosynthesis via DAP pathway; LL-2,6-diaminopimelate from (S)-tetrahydrodipicolinate (acetylase route): step 1/3.</text>
</comment>
<dbReference type="PROSITE" id="PS00101">
    <property type="entry name" value="HEXAPEP_TRANSFERASES"/>
    <property type="match status" value="1"/>
</dbReference>
<comment type="function">
    <text evidence="7">Catalyzes the transfer of an acetyl group from acetyl-CoA to tetrahydrodipicolinate.</text>
</comment>
<evidence type="ECO:0000256" key="1">
    <source>
        <dbReference type="ARBA" id="ARBA00022605"/>
    </source>
</evidence>
<dbReference type="GO" id="GO:0019877">
    <property type="term" value="P:diaminopimelate biosynthetic process"/>
    <property type="evidence" value="ECO:0007669"/>
    <property type="project" value="UniProtKB-UniRule"/>
</dbReference>
<comment type="catalytic activity">
    <reaction evidence="7">
        <text>(S)-2,3,4,5-tetrahydrodipicolinate + acetyl-CoA + H2O = L-2-acetamido-6-oxoheptanedioate + CoA</text>
        <dbReference type="Rhea" id="RHEA:13085"/>
        <dbReference type="ChEBI" id="CHEBI:15377"/>
        <dbReference type="ChEBI" id="CHEBI:16845"/>
        <dbReference type="ChEBI" id="CHEBI:57287"/>
        <dbReference type="ChEBI" id="CHEBI:57288"/>
        <dbReference type="ChEBI" id="CHEBI:58117"/>
        <dbReference type="EC" id="2.3.1.89"/>
    </reaction>
</comment>
<comment type="caution">
    <text evidence="9">The sequence shown here is derived from an EMBL/GenBank/DDBJ whole genome shotgun (WGS) entry which is preliminary data.</text>
</comment>
<dbReference type="InterPro" id="IPR019873">
    <property type="entry name" value="DapH"/>
</dbReference>